<evidence type="ECO:0000256" key="4">
    <source>
        <dbReference type="HAMAP-Rule" id="MF_01930"/>
    </source>
</evidence>
<evidence type="ECO:0000259" key="5">
    <source>
        <dbReference type="Pfam" id="PF00551"/>
    </source>
</evidence>
<dbReference type="Proteomes" id="UP000198711">
    <property type="component" value="Unassembled WGS sequence"/>
</dbReference>
<comment type="catalytic activity">
    <reaction evidence="4">
        <text>N(1)-(5-phospho-beta-D-ribosyl)glycinamide + (6R)-10-formyltetrahydrofolate = N(2)-formyl-N(1)-(5-phospho-beta-D-ribosyl)glycinamide + (6S)-5,6,7,8-tetrahydrofolate + H(+)</text>
        <dbReference type="Rhea" id="RHEA:15053"/>
        <dbReference type="ChEBI" id="CHEBI:15378"/>
        <dbReference type="ChEBI" id="CHEBI:57453"/>
        <dbReference type="ChEBI" id="CHEBI:143788"/>
        <dbReference type="ChEBI" id="CHEBI:147286"/>
        <dbReference type="ChEBI" id="CHEBI:195366"/>
        <dbReference type="EC" id="2.1.2.2"/>
    </reaction>
</comment>
<proteinExistence type="inferred from homology"/>
<dbReference type="PANTHER" id="PTHR43369">
    <property type="entry name" value="PHOSPHORIBOSYLGLYCINAMIDE FORMYLTRANSFERASE"/>
    <property type="match status" value="1"/>
</dbReference>
<dbReference type="Gene3D" id="3.40.50.170">
    <property type="entry name" value="Formyl transferase, N-terminal domain"/>
    <property type="match status" value="1"/>
</dbReference>
<dbReference type="InterPro" id="IPR004607">
    <property type="entry name" value="GART"/>
</dbReference>
<feature type="site" description="Raises pKa of active site His" evidence="4">
    <location>
        <position position="150"/>
    </location>
</feature>
<dbReference type="GO" id="GO:0004644">
    <property type="term" value="F:phosphoribosylglycinamide formyltransferase activity"/>
    <property type="evidence" value="ECO:0007669"/>
    <property type="project" value="UniProtKB-UniRule"/>
</dbReference>
<reference evidence="6 7" key="1">
    <citation type="submission" date="2016-10" db="EMBL/GenBank/DDBJ databases">
        <authorList>
            <person name="Varghese N."/>
            <person name="Submissions S."/>
        </authorList>
    </citation>
    <scope>NUCLEOTIDE SEQUENCE [LARGE SCALE GENOMIC DNA]</scope>
    <source>
        <strain evidence="6 7">DSM 25353</strain>
    </source>
</reference>
<dbReference type="HAMAP" id="MF_01930">
    <property type="entry name" value="PurN"/>
    <property type="match status" value="1"/>
</dbReference>
<dbReference type="PANTHER" id="PTHR43369:SF2">
    <property type="entry name" value="PHOSPHORIBOSYLGLYCINAMIDE FORMYLTRANSFERASE"/>
    <property type="match status" value="1"/>
</dbReference>
<dbReference type="GO" id="GO:0005829">
    <property type="term" value="C:cytosol"/>
    <property type="evidence" value="ECO:0007669"/>
    <property type="project" value="TreeGrafter"/>
</dbReference>
<dbReference type="NCBIfam" id="TIGR00639">
    <property type="entry name" value="PurN"/>
    <property type="match status" value="1"/>
</dbReference>
<feature type="binding site" evidence="4">
    <location>
        <begin position="17"/>
        <end position="19"/>
    </location>
    <ligand>
        <name>N(1)-(5-phospho-beta-D-ribosyl)glycinamide</name>
        <dbReference type="ChEBI" id="CHEBI:143788"/>
    </ligand>
</feature>
<evidence type="ECO:0000256" key="3">
    <source>
        <dbReference type="ARBA" id="ARBA00022755"/>
    </source>
</evidence>
<keyword evidence="7" id="KW-1185">Reference proteome</keyword>
<accession>A0A8X8IEA5</accession>
<dbReference type="GO" id="GO:0006189">
    <property type="term" value="P:'de novo' IMP biosynthetic process"/>
    <property type="evidence" value="ECO:0007669"/>
    <property type="project" value="UniProtKB-UniRule"/>
</dbReference>
<dbReference type="CDD" id="cd08645">
    <property type="entry name" value="FMT_core_GART"/>
    <property type="match status" value="1"/>
</dbReference>
<dbReference type="EMBL" id="FNNO01000005">
    <property type="protein sequence ID" value="SDW75877.1"/>
    <property type="molecule type" value="Genomic_DNA"/>
</dbReference>
<feature type="binding site" evidence="4">
    <location>
        <position position="107"/>
    </location>
    <ligand>
        <name>(6R)-10-formyltetrahydrofolate</name>
        <dbReference type="ChEBI" id="CHEBI:195366"/>
    </ligand>
</feature>
<feature type="active site" description="Proton donor" evidence="4">
    <location>
        <position position="109"/>
    </location>
</feature>
<dbReference type="RefSeq" id="WP_092723440.1">
    <property type="nucleotide sequence ID" value="NZ_FNNO01000005.1"/>
</dbReference>
<dbReference type="InterPro" id="IPR036477">
    <property type="entry name" value="Formyl_transf_N_sf"/>
</dbReference>
<comment type="caution">
    <text evidence="4">Lacks conserved residue(s) required for the propagation of feature annotation.</text>
</comment>
<gene>
    <name evidence="4" type="primary">purN</name>
    <name evidence="6" type="ORF">SAMN05444410_105186</name>
</gene>
<name>A0A8X8IEA5_9BACT</name>
<keyword evidence="3 4" id="KW-0658">Purine biosynthesis</keyword>
<dbReference type="SUPFAM" id="SSF53328">
    <property type="entry name" value="Formyltransferase"/>
    <property type="match status" value="1"/>
</dbReference>
<comment type="pathway">
    <text evidence="1 4">Purine metabolism; IMP biosynthesis via de novo pathway; N(2)-formyl-N(1)-(5-phospho-D-ribosyl)glycinamide from N(1)-(5-phospho-D-ribosyl)glycinamide (10-formyl THF route): step 1/1.</text>
</comment>
<protein>
    <recommendedName>
        <fullName evidence="4">Phosphoribosylglycinamide formyltransferase</fullName>
        <ecNumber evidence="4">2.1.2.2</ecNumber>
    </recommendedName>
    <alternativeName>
        <fullName evidence="4">5'-phosphoribosylglycinamide transformylase</fullName>
    </alternativeName>
    <alternativeName>
        <fullName evidence="4">GAR transformylase</fullName>
        <shortName evidence="4">GART</shortName>
    </alternativeName>
</protein>
<evidence type="ECO:0000313" key="6">
    <source>
        <dbReference type="EMBL" id="SDW75877.1"/>
    </source>
</evidence>
<feature type="domain" description="Formyl transferase N-terminal" evidence="5">
    <location>
        <begin position="8"/>
        <end position="187"/>
    </location>
</feature>
<dbReference type="Pfam" id="PF00551">
    <property type="entry name" value="Formyl_trans_N"/>
    <property type="match status" value="1"/>
</dbReference>
<comment type="caution">
    <text evidence="6">The sequence shown here is derived from an EMBL/GenBank/DDBJ whole genome shotgun (WGS) entry which is preliminary data.</text>
</comment>
<dbReference type="EC" id="2.1.2.2" evidence="4"/>
<comment type="similarity">
    <text evidence="4">Belongs to the GART family.</text>
</comment>
<keyword evidence="2 4" id="KW-0808">Transferase</keyword>
<dbReference type="AlphaFoldDB" id="A0A8X8IEA5"/>
<organism evidence="6 7">
    <name type="scientific">Hydrobacter penzbergensis</name>
    <dbReference type="NCBI Taxonomy" id="1235997"/>
    <lineage>
        <taxon>Bacteria</taxon>
        <taxon>Pseudomonadati</taxon>
        <taxon>Bacteroidota</taxon>
        <taxon>Chitinophagia</taxon>
        <taxon>Chitinophagales</taxon>
        <taxon>Chitinophagaceae</taxon>
        <taxon>Hydrobacter</taxon>
    </lineage>
</organism>
<dbReference type="InterPro" id="IPR002376">
    <property type="entry name" value="Formyl_transf_N"/>
</dbReference>
<evidence type="ECO:0000256" key="1">
    <source>
        <dbReference type="ARBA" id="ARBA00005054"/>
    </source>
</evidence>
<sequence length="196" mass="21625">MSNYSPIRIAIFASGTGSNAEKIIEHFTGHPRIKVALVVCNKPDAGALNIAAHHQVPVLLIEKEPFFRGDAYVAALKQQEIGFIVLAGFLWKIPAALIQAYPNRIINIHPALLPKYGGKGMYGRHVHEAVIAAGEKESGITIHYVNEHFDEGAPIFQAACVVEPGDTPESLAQKVHVLEHLHFPRVVEEVVRRYEE</sequence>
<comment type="function">
    <text evidence="4">Catalyzes the transfer of a formyl group from 10-formyltetrahydrofolate to 5-phospho-ribosyl-glycinamide (GAR), producing 5-phospho-ribosyl-N-formylglycinamide (FGAR) and tetrahydrofolate.</text>
</comment>
<evidence type="ECO:0000256" key="2">
    <source>
        <dbReference type="ARBA" id="ARBA00022679"/>
    </source>
</evidence>
<evidence type="ECO:0000313" key="7">
    <source>
        <dbReference type="Proteomes" id="UP000198711"/>
    </source>
</evidence>